<dbReference type="FunFam" id="2.60.40.60:FF:000037">
    <property type="entry name" value="FAT atypical cadherin 1"/>
    <property type="match status" value="1"/>
</dbReference>
<feature type="domain" description="Cadherin" evidence="19">
    <location>
        <begin position="2863"/>
        <end position="2968"/>
    </location>
</feature>
<feature type="domain" description="EGF-like" evidence="18">
    <location>
        <begin position="3856"/>
        <end position="3892"/>
    </location>
</feature>
<dbReference type="FunFam" id="2.60.40.60:FF:000065">
    <property type="entry name" value="FAT atypical cadherin 1"/>
    <property type="match status" value="1"/>
</dbReference>
<dbReference type="FunFam" id="2.60.40.60:FF:000089">
    <property type="entry name" value="FAT atypical cadherin 1"/>
    <property type="match status" value="1"/>
</dbReference>
<feature type="domain" description="Cadherin" evidence="19">
    <location>
        <begin position="505"/>
        <end position="647"/>
    </location>
</feature>
<evidence type="ECO:0000256" key="6">
    <source>
        <dbReference type="ARBA" id="ARBA00022737"/>
    </source>
</evidence>
<feature type="domain" description="Cadherin" evidence="19">
    <location>
        <begin position="1616"/>
        <end position="1713"/>
    </location>
</feature>
<dbReference type="PROSITE" id="PS00022">
    <property type="entry name" value="EGF_1"/>
    <property type="match status" value="3"/>
</dbReference>
<dbReference type="FunFam" id="2.60.40.60:FF:000058">
    <property type="entry name" value="FAT atypical cadherin 3"/>
    <property type="match status" value="1"/>
</dbReference>
<feature type="domain" description="Cadherin" evidence="19">
    <location>
        <begin position="1405"/>
        <end position="1510"/>
    </location>
</feature>
<feature type="region of interest" description="Disordered" evidence="15">
    <location>
        <begin position="4041"/>
        <end position="4065"/>
    </location>
</feature>
<feature type="domain" description="Cadherin" evidence="19">
    <location>
        <begin position="2663"/>
        <end position="2752"/>
    </location>
</feature>
<dbReference type="CDD" id="cd11304">
    <property type="entry name" value="Cadherin_repeat"/>
    <property type="match status" value="32"/>
</dbReference>
<dbReference type="FunFam" id="2.60.40.60:FF:000061">
    <property type="entry name" value="FAT atypical cadherin 3"/>
    <property type="match status" value="2"/>
</dbReference>
<dbReference type="CDD" id="cd00110">
    <property type="entry name" value="LamG"/>
    <property type="match status" value="1"/>
</dbReference>
<dbReference type="InterPro" id="IPR000742">
    <property type="entry name" value="EGF"/>
</dbReference>
<dbReference type="SMART" id="SM00181">
    <property type="entry name" value="EGF"/>
    <property type="match status" value="4"/>
</dbReference>
<dbReference type="InterPro" id="IPR015919">
    <property type="entry name" value="Cadherin-like_sf"/>
</dbReference>
<dbReference type="GO" id="GO:0008013">
    <property type="term" value="F:beta-catenin binding"/>
    <property type="evidence" value="ECO:0007669"/>
    <property type="project" value="TreeGrafter"/>
</dbReference>
<feature type="domain" description="Cadherin" evidence="19">
    <location>
        <begin position="2544"/>
        <end position="2646"/>
    </location>
</feature>
<dbReference type="FunFam" id="2.60.40.60:FF:000013">
    <property type="entry name" value="Cadherin EGF LAG seven-pass G-type receptor"/>
    <property type="match status" value="2"/>
</dbReference>
<keyword evidence="12" id="KW-0325">Glycoprotein</keyword>
<dbReference type="GO" id="GO:0007043">
    <property type="term" value="P:cell-cell junction assembly"/>
    <property type="evidence" value="ECO:0007669"/>
    <property type="project" value="TreeGrafter"/>
</dbReference>
<protein>
    <submittedName>
        <fullName evidence="20">Protocadherin Fat 1</fullName>
    </submittedName>
</protein>
<dbReference type="FunFam" id="2.60.40.60:FF:000051">
    <property type="entry name" value="FAT atypical cadherin 1"/>
    <property type="match status" value="1"/>
</dbReference>
<feature type="region of interest" description="Disordered" evidence="15">
    <location>
        <begin position="12"/>
        <end position="33"/>
    </location>
</feature>
<evidence type="ECO:0000259" key="17">
    <source>
        <dbReference type="PROSITE" id="PS50025"/>
    </source>
</evidence>
<comment type="subcellular location">
    <subcellularLocation>
        <location evidence="1">Cell membrane</location>
        <topology evidence="1">Single-pass type I membrane protein</topology>
    </subcellularLocation>
</comment>
<feature type="domain" description="Cadherin" evidence="19">
    <location>
        <begin position="974"/>
        <end position="1070"/>
    </location>
</feature>
<dbReference type="FunFam" id="2.60.40.60:FF:000021">
    <property type="entry name" value="FAT atypical cadherin 1"/>
    <property type="match status" value="2"/>
</dbReference>
<dbReference type="FunFam" id="2.60.40.60:FF:000052">
    <property type="entry name" value="FAT atypical cadherin 1"/>
    <property type="match status" value="1"/>
</dbReference>
<feature type="domain" description="Cadherin" evidence="19">
    <location>
        <begin position="1071"/>
        <end position="1176"/>
    </location>
</feature>
<dbReference type="FunFam" id="2.60.40.60:FF:000026">
    <property type="entry name" value="FAT atypical cadherin 1"/>
    <property type="match status" value="2"/>
</dbReference>
<dbReference type="EMBL" id="SOYY01000017">
    <property type="protein sequence ID" value="KAA0709320.1"/>
    <property type="molecule type" value="Genomic_DNA"/>
</dbReference>
<feature type="domain" description="Cadherin" evidence="19">
    <location>
        <begin position="1928"/>
        <end position="2029"/>
    </location>
</feature>
<name>A0A5A9NHZ9_9TELE</name>
<keyword evidence="21" id="KW-1185">Reference proteome</keyword>
<dbReference type="FunFam" id="2.60.40.60:FF:000033">
    <property type="entry name" value="FAT atypical cadherin 1"/>
    <property type="match status" value="1"/>
</dbReference>
<evidence type="ECO:0000259" key="19">
    <source>
        <dbReference type="PROSITE" id="PS50268"/>
    </source>
</evidence>
<evidence type="ECO:0000256" key="7">
    <source>
        <dbReference type="ARBA" id="ARBA00022837"/>
    </source>
</evidence>
<dbReference type="GO" id="GO:0023052">
    <property type="term" value="P:signaling"/>
    <property type="evidence" value="ECO:0007669"/>
    <property type="project" value="UniProtKB-ARBA"/>
</dbReference>
<feature type="domain" description="Cadherin" evidence="19">
    <location>
        <begin position="2030"/>
        <end position="2129"/>
    </location>
</feature>
<feature type="domain" description="Cadherin" evidence="19">
    <location>
        <begin position="2231"/>
        <end position="2337"/>
    </location>
</feature>
<dbReference type="GO" id="GO:0016342">
    <property type="term" value="C:catenin complex"/>
    <property type="evidence" value="ECO:0007669"/>
    <property type="project" value="TreeGrafter"/>
</dbReference>
<dbReference type="Pfam" id="PF00028">
    <property type="entry name" value="Cadherin"/>
    <property type="match status" value="24"/>
</dbReference>
<evidence type="ECO:0000256" key="11">
    <source>
        <dbReference type="ARBA" id="ARBA00023157"/>
    </source>
</evidence>
<feature type="domain" description="EGF-like" evidence="18">
    <location>
        <begin position="3817"/>
        <end position="3854"/>
    </location>
</feature>
<keyword evidence="4 16" id="KW-0812">Transmembrane</keyword>
<feature type="domain" description="EGF-like" evidence="18">
    <location>
        <begin position="3893"/>
        <end position="3929"/>
    </location>
</feature>
<dbReference type="FunFam" id="2.60.40.60:FF:000015">
    <property type="entry name" value="FAT atypical cadherin 1"/>
    <property type="match status" value="4"/>
</dbReference>
<dbReference type="SMART" id="SM00179">
    <property type="entry name" value="EGF_CA"/>
    <property type="match status" value="3"/>
</dbReference>
<feature type="compositionally biased region" description="Low complexity" evidence="15">
    <location>
        <begin position="24"/>
        <end position="33"/>
    </location>
</feature>
<evidence type="ECO:0000313" key="20">
    <source>
        <dbReference type="EMBL" id="KAA0709320.1"/>
    </source>
</evidence>
<feature type="domain" description="Cadherin" evidence="19">
    <location>
        <begin position="295"/>
        <end position="392"/>
    </location>
</feature>
<feature type="domain" description="Laminin G" evidence="17">
    <location>
        <begin position="3622"/>
        <end position="3814"/>
    </location>
</feature>
<evidence type="ECO:0000313" key="21">
    <source>
        <dbReference type="Proteomes" id="UP000324632"/>
    </source>
</evidence>
<keyword evidence="7 13" id="KW-0106">Calcium</keyword>
<dbReference type="InterPro" id="IPR001791">
    <property type="entry name" value="Laminin_G"/>
</dbReference>
<dbReference type="GO" id="GO:0016339">
    <property type="term" value="P:calcium-dependent cell-cell adhesion via plasma membrane cell adhesion molecules"/>
    <property type="evidence" value="ECO:0007669"/>
    <property type="project" value="TreeGrafter"/>
</dbReference>
<dbReference type="Gene3D" id="2.10.25.10">
    <property type="entry name" value="Laminin"/>
    <property type="match status" value="4"/>
</dbReference>
<keyword evidence="10 16" id="KW-0472">Membrane</keyword>
<feature type="domain" description="Cadherin" evidence="19">
    <location>
        <begin position="393"/>
        <end position="498"/>
    </location>
</feature>
<feature type="domain" description="Cadherin" evidence="19">
    <location>
        <begin position="2130"/>
        <end position="2230"/>
    </location>
</feature>
<dbReference type="SUPFAM" id="SSF49899">
    <property type="entry name" value="Concanavalin A-like lectins/glucanases"/>
    <property type="match status" value="1"/>
</dbReference>
<dbReference type="PRINTS" id="PR00205">
    <property type="entry name" value="CADHERIN"/>
</dbReference>
<evidence type="ECO:0000256" key="5">
    <source>
        <dbReference type="ARBA" id="ARBA00022729"/>
    </source>
</evidence>
<dbReference type="PANTHER" id="PTHR24027">
    <property type="entry name" value="CADHERIN-23"/>
    <property type="match status" value="1"/>
</dbReference>
<dbReference type="SMART" id="SM00112">
    <property type="entry name" value="CA"/>
    <property type="match status" value="32"/>
</dbReference>
<feature type="domain" description="Cadherin" evidence="19">
    <location>
        <begin position="3437"/>
        <end position="3536"/>
    </location>
</feature>
<keyword evidence="5" id="KW-0732">Signal</keyword>
<evidence type="ECO:0000256" key="1">
    <source>
        <dbReference type="ARBA" id="ARBA00004251"/>
    </source>
</evidence>
<feature type="domain" description="Cadherin" evidence="19">
    <location>
        <begin position="1511"/>
        <end position="1615"/>
    </location>
</feature>
<dbReference type="CDD" id="cd00054">
    <property type="entry name" value="EGF_CA"/>
    <property type="match status" value="4"/>
</dbReference>
<reference evidence="20 21" key="1">
    <citation type="journal article" date="2019" name="Mol. Ecol. Resour.">
        <title>Chromosome-level genome assembly of Triplophysa tibetana, a fish adapted to the harsh high-altitude environment of the Tibetan Plateau.</title>
        <authorList>
            <person name="Yang X."/>
            <person name="Liu H."/>
            <person name="Ma Z."/>
            <person name="Zou Y."/>
            <person name="Zou M."/>
            <person name="Mao Y."/>
            <person name="Li X."/>
            <person name="Wang H."/>
            <person name="Chen T."/>
            <person name="Wang W."/>
            <person name="Yang R."/>
        </authorList>
    </citation>
    <scope>NUCLEOTIDE SEQUENCE [LARGE SCALE GENOMIC DNA]</scope>
    <source>
        <strain evidence="20">TTIB1903HZAU</strain>
        <tissue evidence="20">Muscle</tissue>
    </source>
</reference>
<feature type="region of interest" description="Disordered" evidence="15">
    <location>
        <begin position="4196"/>
        <end position="4243"/>
    </location>
</feature>
<organism evidence="20 21">
    <name type="scientific">Triplophysa tibetana</name>
    <dbReference type="NCBI Taxonomy" id="1572043"/>
    <lineage>
        <taxon>Eukaryota</taxon>
        <taxon>Metazoa</taxon>
        <taxon>Chordata</taxon>
        <taxon>Craniata</taxon>
        <taxon>Vertebrata</taxon>
        <taxon>Euteleostomi</taxon>
        <taxon>Actinopterygii</taxon>
        <taxon>Neopterygii</taxon>
        <taxon>Teleostei</taxon>
        <taxon>Ostariophysi</taxon>
        <taxon>Cypriniformes</taxon>
        <taxon>Nemacheilidae</taxon>
        <taxon>Triplophysa</taxon>
    </lineage>
</organism>
<dbReference type="FunFam" id="2.60.40.60:FF:000107">
    <property type="entry name" value="FAT atypical cadherin 1"/>
    <property type="match status" value="1"/>
</dbReference>
<feature type="domain" description="Cadherin" evidence="19">
    <location>
        <begin position="1177"/>
        <end position="1269"/>
    </location>
</feature>
<dbReference type="PROSITE" id="PS50268">
    <property type="entry name" value="CADHERIN_2"/>
    <property type="match status" value="32"/>
</dbReference>
<evidence type="ECO:0000256" key="3">
    <source>
        <dbReference type="ARBA" id="ARBA00022536"/>
    </source>
</evidence>
<keyword evidence="9 16" id="KW-1133">Transmembrane helix</keyword>
<feature type="disulfide bond" evidence="14">
    <location>
        <begin position="3882"/>
        <end position="3891"/>
    </location>
</feature>
<keyword evidence="8" id="KW-0130">Cell adhesion</keyword>
<feature type="domain" description="EGF-like" evidence="18">
    <location>
        <begin position="3931"/>
        <end position="3967"/>
    </location>
</feature>
<dbReference type="FunFam" id="2.60.40.60:FF:000059">
    <property type="entry name" value="FAT atypical cadherin 3"/>
    <property type="match status" value="1"/>
</dbReference>
<dbReference type="GO" id="GO:0045296">
    <property type="term" value="F:cadherin binding"/>
    <property type="evidence" value="ECO:0007669"/>
    <property type="project" value="TreeGrafter"/>
</dbReference>
<dbReference type="FunFam" id="2.60.40.60:FF:000032">
    <property type="entry name" value="FAT atypical cadherin 1"/>
    <property type="match status" value="1"/>
</dbReference>
<feature type="transmembrane region" description="Helical" evidence="16">
    <location>
        <begin position="3988"/>
        <end position="4010"/>
    </location>
</feature>
<feature type="domain" description="Cadherin" evidence="19">
    <location>
        <begin position="2969"/>
        <end position="3070"/>
    </location>
</feature>
<feature type="domain" description="Cadherin" evidence="19">
    <location>
        <begin position="3281"/>
        <end position="3428"/>
    </location>
</feature>
<dbReference type="InterPro" id="IPR000152">
    <property type="entry name" value="EGF-type_Asp/Asn_hydroxyl_site"/>
</dbReference>
<dbReference type="GO" id="GO:0000902">
    <property type="term" value="P:cell morphogenesis"/>
    <property type="evidence" value="ECO:0007669"/>
    <property type="project" value="TreeGrafter"/>
</dbReference>
<feature type="domain" description="Cadherin" evidence="19">
    <location>
        <begin position="2338"/>
        <end position="2439"/>
    </location>
</feature>
<feature type="domain" description="Cadherin" evidence="19">
    <location>
        <begin position="1828"/>
        <end position="1932"/>
    </location>
</feature>
<dbReference type="PROSITE" id="PS01186">
    <property type="entry name" value="EGF_2"/>
    <property type="match status" value="2"/>
</dbReference>
<dbReference type="Gene3D" id="2.60.40.60">
    <property type="entry name" value="Cadherins"/>
    <property type="match status" value="34"/>
</dbReference>
<dbReference type="FunFam" id="2.10.25.10:FF:000012">
    <property type="entry name" value="Delta-like protein"/>
    <property type="match status" value="1"/>
</dbReference>
<dbReference type="FunFam" id="2.60.40.60:FF:000080">
    <property type="entry name" value="FAT atypical cadherin 1"/>
    <property type="match status" value="1"/>
</dbReference>
<evidence type="ECO:0000259" key="18">
    <source>
        <dbReference type="PROSITE" id="PS50026"/>
    </source>
</evidence>
<dbReference type="InterPro" id="IPR018097">
    <property type="entry name" value="EGF_Ca-bd_CS"/>
</dbReference>
<evidence type="ECO:0000256" key="16">
    <source>
        <dbReference type="SAM" id="Phobius"/>
    </source>
</evidence>
<evidence type="ECO:0000256" key="2">
    <source>
        <dbReference type="ARBA" id="ARBA00022475"/>
    </source>
</evidence>
<dbReference type="FunFam" id="2.60.40.60:FF:000053">
    <property type="entry name" value="FAT atypical cadherin 3"/>
    <property type="match status" value="1"/>
</dbReference>
<gene>
    <name evidence="20" type="ORF">E1301_Tti004255</name>
</gene>
<feature type="domain" description="Cadherin" evidence="19">
    <location>
        <begin position="36"/>
        <end position="77"/>
    </location>
</feature>
<dbReference type="Proteomes" id="UP000324632">
    <property type="component" value="Chromosome 17"/>
</dbReference>
<evidence type="ECO:0000256" key="4">
    <source>
        <dbReference type="ARBA" id="ARBA00022692"/>
    </source>
</evidence>
<dbReference type="GO" id="GO:0034332">
    <property type="term" value="P:adherens junction organization"/>
    <property type="evidence" value="ECO:0007669"/>
    <property type="project" value="TreeGrafter"/>
</dbReference>
<dbReference type="GO" id="GO:0044331">
    <property type="term" value="P:cell-cell adhesion mediated by cadherin"/>
    <property type="evidence" value="ECO:0007669"/>
    <property type="project" value="TreeGrafter"/>
</dbReference>
<dbReference type="SMART" id="SM00282">
    <property type="entry name" value="LamG"/>
    <property type="match status" value="1"/>
</dbReference>
<dbReference type="InterPro" id="IPR039808">
    <property type="entry name" value="Cadherin"/>
</dbReference>
<evidence type="ECO:0000256" key="8">
    <source>
        <dbReference type="ARBA" id="ARBA00022889"/>
    </source>
</evidence>
<dbReference type="InterPro" id="IPR020894">
    <property type="entry name" value="Cadherin_CS"/>
</dbReference>
<feature type="domain" description="Cadherin" evidence="19">
    <location>
        <begin position="3176"/>
        <end position="3280"/>
    </location>
</feature>
<feature type="domain" description="Cadherin" evidence="19">
    <location>
        <begin position="2753"/>
        <end position="2862"/>
    </location>
</feature>
<dbReference type="SUPFAM" id="SSF57196">
    <property type="entry name" value="EGF/Laminin"/>
    <property type="match status" value="3"/>
</dbReference>
<comment type="caution">
    <text evidence="20">The sequence shown here is derived from an EMBL/GenBank/DDBJ whole genome shotgun (WGS) entry which is preliminary data.</text>
</comment>
<evidence type="ECO:0000256" key="9">
    <source>
        <dbReference type="ARBA" id="ARBA00022989"/>
    </source>
</evidence>
<feature type="disulfide bond" evidence="14">
    <location>
        <begin position="3957"/>
        <end position="3966"/>
    </location>
</feature>
<dbReference type="FunFam" id="2.60.40.60:FF:000066">
    <property type="entry name" value="FAT atypical cadherin 1"/>
    <property type="match status" value="1"/>
</dbReference>
<dbReference type="InterPro" id="IPR002126">
    <property type="entry name" value="Cadherin-like_dom"/>
</dbReference>
<feature type="disulfide bond" evidence="14">
    <location>
        <begin position="3919"/>
        <end position="3928"/>
    </location>
</feature>
<dbReference type="PROSITE" id="PS00010">
    <property type="entry name" value="ASX_HYDROXYL"/>
    <property type="match status" value="1"/>
</dbReference>
<dbReference type="PROSITE" id="PS50025">
    <property type="entry name" value="LAM_G_DOMAIN"/>
    <property type="match status" value="1"/>
</dbReference>
<feature type="domain" description="Cadherin" evidence="19">
    <location>
        <begin position="1285"/>
        <end position="1404"/>
    </location>
</feature>
<dbReference type="GO" id="GO:0007156">
    <property type="term" value="P:homophilic cell adhesion via plasma membrane adhesion molecules"/>
    <property type="evidence" value="ECO:0007669"/>
    <property type="project" value="InterPro"/>
</dbReference>
<keyword evidence="3 14" id="KW-0245">EGF-like domain</keyword>
<evidence type="ECO:0000256" key="14">
    <source>
        <dbReference type="PROSITE-ProRule" id="PRU00076"/>
    </source>
</evidence>
<dbReference type="GO" id="GO:0007154">
    <property type="term" value="P:cell communication"/>
    <property type="evidence" value="ECO:0007669"/>
    <property type="project" value="UniProtKB-ARBA"/>
</dbReference>
<feature type="domain" description="Cadherin" evidence="19">
    <location>
        <begin position="649"/>
        <end position="753"/>
    </location>
</feature>
<evidence type="ECO:0000256" key="13">
    <source>
        <dbReference type="PROSITE-ProRule" id="PRU00043"/>
    </source>
</evidence>
<dbReference type="Pfam" id="PF02210">
    <property type="entry name" value="Laminin_G_2"/>
    <property type="match status" value="1"/>
</dbReference>
<feature type="domain" description="Cadherin" evidence="19">
    <location>
        <begin position="78"/>
        <end position="184"/>
    </location>
</feature>
<dbReference type="FunFam" id="2.10.25.10:FF:000154">
    <property type="entry name" value="FAT atypical cadherin 1"/>
    <property type="match status" value="1"/>
</dbReference>
<dbReference type="GO" id="GO:0005912">
    <property type="term" value="C:adherens junction"/>
    <property type="evidence" value="ECO:0007669"/>
    <property type="project" value="TreeGrafter"/>
</dbReference>
<dbReference type="FunFam" id="2.60.40.60:FF:000039">
    <property type="entry name" value="FAT atypical cadherin 3"/>
    <property type="match status" value="1"/>
</dbReference>
<dbReference type="FunFam" id="2.60.40.60:FF:000079">
    <property type="entry name" value="FAT atypical cadherin 1"/>
    <property type="match status" value="1"/>
</dbReference>
<keyword evidence="6" id="KW-0677">Repeat</keyword>
<proteinExistence type="predicted"/>
<feature type="domain" description="Cadherin" evidence="19">
    <location>
        <begin position="859"/>
        <end position="965"/>
    </location>
</feature>
<feature type="compositionally biased region" description="Polar residues" evidence="15">
    <location>
        <begin position="4225"/>
        <end position="4243"/>
    </location>
</feature>
<keyword evidence="11 14" id="KW-1015">Disulfide bond</keyword>
<dbReference type="FunFam" id="2.60.40.60:FF:000041">
    <property type="entry name" value="FAT atypical cadherin 1"/>
    <property type="match status" value="1"/>
</dbReference>
<dbReference type="SUPFAM" id="SSF49313">
    <property type="entry name" value="Cadherin-like"/>
    <property type="match status" value="33"/>
</dbReference>
<dbReference type="FunFam" id="2.10.25.10:FF:000391">
    <property type="entry name" value="Weary, isoform C"/>
    <property type="match status" value="1"/>
</dbReference>
<dbReference type="PANTHER" id="PTHR24027:SF438">
    <property type="entry name" value="CADHERIN 23"/>
    <property type="match status" value="1"/>
</dbReference>
<comment type="caution">
    <text evidence="14">Lacks conserved residue(s) required for the propagation of feature annotation.</text>
</comment>
<dbReference type="FunFam" id="2.60.40.60:FF:000161">
    <property type="entry name" value="FAT atypical cadherin 1"/>
    <property type="match status" value="1"/>
</dbReference>
<evidence type="ECO:0000256" key="12">
    <source>
        <dbReference type="ARBA" id="ARBA00023180"/>
    </source>
</evidence>
<dbReference type="GO" id="GO:0016477">
    <property type="term" value="P:cell migration"/>
    <property type="evidence" value="ECO:0007669"/>
    <property type="project" value="TreeGrafter"/>
</dbReference>
<dbReference type="FunFam" id="2.60.40.60:FF:000071">
    <property type="entry name" value="FAT atypical cadherin 1"/>
    <property type="match status" value="1"/>
</dbReference>
<evidence type="ECO:0000256" key="15">
    <source>
        <dbReference type="SAM" id="MobiDB-lite"/>
    </source>
</evidence>
<accession>A0A5A9NHZ9</accession>
<evidence type="ECO:0000256" key="10">
    <source>
        <dbReference type="ARBA" id="ARBA00023136"/>
    </source>
</evidence>
<feature type="domain" description="Cadherin" evidence="19">
    <location>
        <begin position="754"/>
        <end position="858"/>
    </location>
</feature>
<feature type="domain" description="Cadherin" evidence="19">
    <location>
        <begin position="1714"/>
        <end position="1827"/>
    </location>
</feature>
<dbReference type="Pfam" id="PF00008">
    <property type="entry name" value="EGF"/>
    <property type="match status" value="2"/>
</dbReference>
<dbReference type="PROSITE" id="PS01187">
    <property type="entry name" value="EGF_CA"/>
    <property type="match status" value="1"/>
</dbReference>
<dbReference type="InterPro" id="IPR013320">
    <property type="entry name" value="ConA-like_dom_sf"/>
</dbReference>
<feature type="domain" description="Cadherin" evidence="19">
    <location>
        <begin position="3071"/>
        <end position="3175"/>
    </location>
</feature>
<dbReference type="FunFam" id="2.60.40.60:FF:000067">
    <property type="entry name" value="FAT atypical cadherin 1"/>
    <property type="match status" value="1"/>
</dbReference>
<dbReference type="InterPro" id="IPR001881">
    <property type="entry name" value="EGF-like_Ca-bd_dom"/>
</dbReference>
<keyword evidence="2" id="KW-1003">Cell membrane</keyword>
<dbReference type="Gene3D" id="2.60.120.200">
    <property type="match status" value="1"/>
</dbReference>
<dbReference type="GO" id="GO:0005509">
    <property type="term" value="F:calcium ion binding"/>
    <property type="evidence" value="ECO:0007669"/>
    <property type="project" value="UniProtKB-UniRule"/>
</dbReference>
<sequence length="4243" mass="467824">MLNGMKSGEYDGPLGEVQLGSGSGYSRTRGGNSATLNREVKDHYLLTINAIERQTGAETQTQVKVQVLDTNDLRPLFLPTTYSFFLPESSAVRTSIGKVFASDADKGTNGEFYFTLKDHTDMVSIHPTSGVITLTGKLDYSKVALYEMYVLAVERGLKLYGSSSSSTAKLKLHVLQANEHAPVITAVPLTPLNRIKDPTYAYVTVDDCDEGQNGEIGSLSIVAGDPLQQFETFRRSPGSKEYKIKAIKEVEWEGYNFGYNLTLQAKDKGNPPKFSSAIVVRVRSPNEYVENIAFEKSIYKVTISEFSPPHSPVALVRVVPKYDKIKYLMQYKIQQHENPFVINPNTGLITTASPIKADRVSQYEFEVVTSDRRARTKVVVHVNDTNNNAPKFQQSTYKASIDEHVPIGTSILTVSASDEDDGENGYVTYSIVNVNKQPFVMDYFTGVISTAEDLDYETMLSKFSLRVRASDWGLPFRHETESVVSITLTNLNDNSPQFENIDCDVTVPRSLGVGEQIIAVSAIDADDLGVVRYTIDAGNIMNLFGLDSSSGVLTLKKSLRNSIEEAAKQYFHRLQITASDGEKSSTPLLLNLTVVSALKQVRSKCLDTGVLKSMAGLLPFNFKQHSRMEPHDEFADIHSVNRNTPRFIESTPSLIQIKEDLPVGSSIALLRASDSDSGFNGKLLFVISGGDFDSCFTIESDTGWLKVYQPLDRETNDHYTLNITVYDLGLPQKSSSHMLDIDVLDANDNTPEFLQLEYSVDISEDTAVGTDVIQLEANDKDLGFNGMVRYSFMTKTDKFAINEDTGVVTVNSLLDRETNPSFILKVAGFDKAIDEPKMLSTVLLHINLEDVNDNAPTCIPQDYHVRVREDIPVGTLVIWLEAYDPDLGASGQVRYTLTDGEDESFHVNKVTGAVYLSQTLDFETRQVYNLTVKAKDRGKPNSLSSSCFIQVEVVDVNENLYRPAFPFFVDRGAVSEDAPVGSSVMKVKAHDVDSGRNGDVRYSIRDGSGLGVFTIDEESGIIRTQEILDRETTSHYWLSIYATDQGIVPLSSFVDVYIEVQDVNDNAPLTSEPVYFPSLSENSPKDVTVIQIQAFDPDTKSSENLSFQITSGNPQGFFAINSQTGLVTTTSRKLDREQQAEHVLEITVSDDGHPPKSTMVQVIVNVLDENDNSPQFLEKIFQIKLVERPEAVEPEPVYRMIAYDRDESPSSDISYTIEESEEHGTFFIEPKSGIVFSKEAFSAGEYHILTIKASDNGQPSQSSICRLHIEWIPKPKLAKQPLAFKEISLSFSVMESDPVAHMVGVISIQPLDSPVWFTIKGDTLAKEMFHILQMACDLNCSAGGNSDSRFDAKGASGTIIIAGALDAEQQSNYNLTVEATDGTRSISTQVIIHVIKVNEHRPQFGQNQYEITVPEEIRPGIKILEIDATDKDEKNKLYHTLLSRTDTFALKKFRLDPETGFLYTSEKLDHETMHKHILTVMVRDQGFPVKSNVVRVIINVEDNNDNAPWFTSPQYTCRVLETAAIGSSVLQVTALDKDKGMNAEIFYSIDSGNRGNSLIIDQSSGIITVARELDREYRDHYVLLIKASDRGEPPLSVLTSVHITVTISDNAKPKFPLNPISAEVRESDPLGSFVTLVSAFSQSSVFFQIIEGNVNRAFNINPNSGAIVTRKNLDFETLPSYTLIVQGTDMAGMSSSVTVNILLKDENDNAPVFTQPEFTGYISESAAVGSVVLTSQNVPLVVLATDADGHANARLVYEIIEPFAHNYFSIDSGTGAITSVSSLDYEQRKLFNFRVHVHDTGEPRLFAQCTANVTIFVININDCAPKFTHDLYEMTLLLPTYKGVKVITLNAADEDSLPGTKLRFALVDGNIGNKFLLEPISGDIFVQNATRLRRRYKLMVRVSDGRLAGSATVKITIKEDKDKHLRFSQEMFTAYVQENSTERKTLAILSVVGHRINEPLFYSILNPNGRFEIGRTSGVLFSTGVPFDREEQDLFDVFVEVTKEPRLNGNARVLVRVHVEDVNDNAPVFVDQPYIVVVQIGQTVGSVLRKVTAVDRDIGRNAEVSYYLKENYEYFHVSSSGDISLQRPLELHNLGKFVLNITAQDRGDPSLSSEAEVFISVVCKAVPVFERPFYKVEIPENVQIHTSILQVVTNESVGPCAVYSISGGDPFHQFSISFNSGLIEVIQLLDYETHPAYRLNVQATDCLTGAHSDVFVDIILQDVNDNKPRFEVAMYNISISESVVIGTSVLQVMAIDSDTESNGELFYQLYEKEENISDHFRIDGESGILWTTGLLDYETQSEHELIVKAVDSGMFQLSSEVRVLIYVTDINDNPPVFSQQLYNAPLHTISQPGQFVMCVKAYDVDSPTVGLLEYSVLSGNDQKLFNIDPMTGEIVMASISQHSLESVYSLIVSVTDGVFRATAETKIDIMGENNHNPLFTQNEFLIELKEDSPVGTLVLKVEAFDKDAGIYGQLTFFIVNDIARKTFTVNADGQIHTLESLDREKLGERTMNISLMAKDGGGRLGFCTVVVILSDVNDISPKFMLLEYKSAVPGDALRGTTVIKIFAVDEDEGCNADITYIIDSDIDLFEIHPFSGVIVTKKSLIGLENSLYSFFVKAKDSGSPPKQSVTPVSVRILPPETSRPKFIEPFRHLELSEDVLVGTEIDIFRAKDEQSVIYSLVRGSTLESNQEDVFTIDSNTGRLTLAKKLDYEATKWYQLSVQVHDVEVGMDLVSTIDVTIHLKDVNDNIPQFESFPYQSYIVENLPGGTSIVQLKASDLDSGLNGQVTYSLHENQESPEVLDMFALDSETGWITTLKELDREKRNGYLITVVAVDSAQGHRLTGTSVVEVTVVDTNDNPPVFTEALFKGTVREDQSVPGTVVSILNSTDADSEEVNRRFSCFITGGDSQGLFEVKYTDGVWAVAVSKTLDREERDFYLLNITATDGTFVMKAAVEITVLDANDNSPVCERDVYVQTVPEDVNPGTQILQVSATDADIKSNAEITYQLRGSGAESFTIDSKTGVISTLANLDRETTDVYNLTVRAVDGGGRFCQAAVVVTVDDVNDNAPKFTSDPHHVSVFENTQPGTYVARPQAFDADNGMNSKVHYSFEDSAGGLFSIEESSGIVSLEGTLDRQKKEVYVLRVRATDRGSPNKLSSLTSVVVTILDANDYPLAFERRTYMSTVPEDVSIGTKLLNVFAASRDGEITSQATYSITSGNEKGAFSINSKTGDIFVMAPQDFEVSPQHYLTVKAVAGGKQSLSDTASVTVHLLDVNDNSPEFSQNIYSAAVSEDAGSDSTVLTVLANDLDGPLNNRIHYSIKDNNQMCPFIMDADSGELRVAQPLDREKENVPAGASVLLLNVTDNDSLQNGPPFSFSIENGDEINPFSIDQQGLVKTIGPVSDNGRPPLKSVASVNVLVVQASGYPPSVRSLDVFIVVQEDEYSGGMLGRVHATDEDEYDTLTFSLESNSLFSVAATDGRLLARGGLDVGHYRLNVSVSDGHFTASANVTVRVQRVTQQMLDGLVSVRFAGVAAEIFIQDHWRSFQRAVHSLTGFHRADVELISLQPAEVSEDLDVLLFFERSRRSGASLLEAVVQKLNSSREAIRKMTGLNVVRVLNSRCLSPECRGGTCKWVDLLNQTSMATYSTAIVSYVTPRHHVTAECLCTVMEEMSTAAYAQVTLKANAQILGGRLQFRFDCGLGLTTVSVHSILVNDGQWHLAELEVKGNYARLILDRLHSASGTAPGPLHCSNLGKQVVLGGHADLLSARVKRSLPVSYGLQGCMDSVEFNGQRLTLDSDGPLGASIENMVGVFPGCVFSSPDCSSNPCLNGGSCLKRQRGGCFCKCNTLFSGTHSEVNISPCDSNPCLYGGTCIQNNLDYICECRGEYSGRRCQVGPYCKENPCLNGGLCIDSLDGPVCECEPGFKGERCTVDLDECLDNPCLNNGHCVNTRGSFNCSCLPGFSGRLCAIDTEDRDRIASSSWNLRLAELIGTLAFLTAIFALALLLLLALISSCKPLKKEQCLDKYGAVDSYIQTSNVYNQARQSSSVDNPPQVPVRPISYTPSGPGEVRNKREFSSLSDPLFGLKKPVAVCSVVPNLPQHKASHLHSQNDFIHQTDWDEEYDGRRGMRSVSSLQSDVTDDNNYHWDTSDWMQNFYSPGSQALVQCEFVQMSSMHTTPGILDTDFFHRDDDIENFLTTSDLPPHTEMPAAPGYYDQHTRPELYHTSHPTARSNSAYFSQHHSHD</sequence>
<dbReference type="PROSITE" id="PS00232">
    <property type="entry name" value="CADHERIN_1"/>
    <property type="match status" value="12"/>
</dbReference>
<feature type="domain" description="Cadherin" evidence="19">
    <location>
        <begin position="2440"/>
        <end position="2543"/>
    </location>
</feature>
<dbReference type="PROSITE" id="PS50026">
    <property type="entry name" value="EGF_3"/>
    <property type="match status" value="4"/>
</dbReference>